<reference evidence="1 2" key="1">
    <citation type="journal article" date="2018" name="BMC Genomics">
        <title>Comparative genome analyses reveal sequence features reflecting distinct modes of host-adaptation between dicot and monocot powdery mildew.</title>
        <authorList>
            <person name="Wu Y."/>
            <person name="Ma X."/>
            <person name="Pan Z."/>
            <person name="Kale S.D."/>
            <person name="Song Y."/>
            <person name="King H."/>
            <person name="Zhang Q."/>
            <person name="Presley C."/>
            <person name="Deng X."/>
            <person name="Wei C.I."/>
            <person name="Xiao S."/>
        </authorList>
    </citation>
    <scope>NUCLEOTIDE SEQUENCE [LARGE SCALE GENOMIC DNA]</scope>
    <source>
        <strain evidence="1">UCSC1</strain>
    </source>
</reference>
<name>A0A420HJB3_9PEZI</name>
<evidence type="ECO:0000313" key="2">
    <source>
        <dbReference type="Proteomes" id="UP000285405"/>
    </source>
</evidence>
<accession>A0A420HJB3</accession>
<gene>
    <name evidence="1" type="ORF">GcC1_188024</name>
</gene>
<sequence length="138" mass="15992">MSHFYYDAESFYHVKCTKTKTKTEATAYFKIWFLKAQQFTPLFQVENNLESRQIDNEFQVTKNINEYPTPSPTASREQTCDSEDLNLEVVDDFDVLHNQGIAGANVYLEAFSANFLEKHILSENIKIHRDQLPPPPKA</sequence>
<dbReference type="AlphaFoldDB" id="A0A420HJB3"/>
<dbReference type="Proteomes" id="UP000285405">
    <property type="component" value="Unassembled WGS sequence"/>
</dbReference>
<evidence type="ECO:0000313" key="1">
    <source>
        <dbReference type="EMBL" id="RKF57517.1"/>
    </source>
</evidence>
<dbReference type="EMBL" id="MCBR01018892">
    <property type="protein sequence ID" value="RKF57517.1"/>
    <property type="molecule type" value="Genomic_DNA"/>
</dbReference>
<organism evidence="1 2">
    <name type="scientific">Golovinomyces cichoracearum</name>
    <dbReference type="NCBI Taxonomy" id="62708"/>
    <lineage>
        <taxon>Eukaryota</taxon>
        <taxon>Fungi</taxon>
        <taxon>Dikarya</taxon>
        <taxon>Ascomycota</taxon>
        <taxon>Pezizomycotina</taxon>
        <taxon>Leotiomycetes</taxon>
        <taxon>Erysiphales</taxon>
        <taxon>Erysiphaceae</taxon>
        <taxon>Golovinomyces</taxon>
    </lineage>
</organism>
<comment type="caution">
    <text evidence="1">The sequence shown here is derived from an EMBL/GenBank/DDBJ whole genome shotgun (WGS) entry which is preliminary data.</text>
</comment>
<proteinExistence type="predicted"/>
<protein>
    <submittedName>
        <fullName evidence="1">Uncharacterized protein</fullName>
    </submittedName>
</protein>